<protein>
    <submittedName>
        <fullName evidence="4">LPS-assembly protein LptD</fullName>
    </submittedName>
</protein>
<proteinExistence type="predicted"/>
<dbReference type="OrthoDB" id="1664915at2"/>
<dbReference type="GO" id="GO:1990351">
    <property type="term" value="C:transporter complex"/>
    <property type="evidence" value="ECO:0007669"/>
    <property type="project" value="TreeGrafter"/>
</dbReference>
<dbReference type="AlphaFoldDB" id="A0A348AMA4"/>
<dbReference type="EMBL" id="AP018449">
    <property type="protein sequence ID" value="BBB92202.1"/>
    <property type="molecule type" value="Genomic_DNA"/>
</dbReference>
<keyword evidence="5" id="KW-1185">Reference proteome</keyword>
<dbReference type="InterPro" id="IPR005653">
    <property type="entry name" value="OstA-like_N"/>
</dbReference>
<evidence type="ECO:0000256" key="2">
    <source>
        <dbReference type="SAM" id="SignalP"/>
    </source>
</evidence>
<keyword evidence="1" id="KW-0472">Membrane</keyword>
<feature type="chain" id="PRO_5038946589" evidence="2">
    <location>
        <begin position="21"/>
        <end position="160"/>
    </location>
</feature>
<sequence>MKRKVFVALVLFLFTFTSIAAVALAKPIIKADTTYYDINTGLYVLKGNVYVEVKDRIITAGVARVSMGSLEVWGSEGITLTQGGISLVADRVHVYGTENRAVIDGNVNFKQTDLTIVADKADFDWRTKLGVFSGNVQITQGNSSWSADSATYNVETNTLL</sequence>
<evidence type="ECO:0000259" key="3">
    <source>
        <dbReference type="Pfam" id="PF03968"/>
    </source>
</evidence>
<accession>A0A348AMA4</accession>
<reference evidence="4 5" key="1">
    <citation type="journal article" date="2018" name="Int. J. Syst. Evol. Microbiol.">
        <title>Methylomusa anaerophila gen. nov., sp. nov., an anaerobic methanol-utilizing bacterium isolated from a microbial fuel cell.</title>
        <authorList>
            <person name="Amano N."/>
            <person name="Yamamuro A."/>
            <person name="Miyahara M."/>
            <person name="Kouzuma A."/>
            <person name="Abe T."/>
            <person name="Watanabe K."/>
        </authorList>
    </citation>
    <scope>NUCLEOTIDE SEQUENCE [LARGE SCALE GENOMIC DNA]</scope>
    <source>
        <strain evidence="4 5">MMFC1</strain>
    </source>
</reference>
<keyword evidence="1" id="KW-0998">Cell outer membrane</keyword>
<organism evidence="4 5">
    <name type="scientific">Methylomusa anaerophila</name>
    <dbReference type="NCBI Taxonomy" id="1930071"/>
    <lineage>
        <taxon>Bacteria</taxon>
        <taxon>Bacillati</taxon>
        <taxon>Bacillota</taxon>
        <taxon>Negativicutes</taxon>
        <taxon>Selenomonadales</taxon>
        <taxon>Sporomusaceae</taxon>
        <taxon>Methylomusa</taxon>
    </lineage>
</organism>
<name>A0A348AMA4_9FIRM</name>
<evidence type="ECO:0000256" key="1">
    <source>
        <dbReference type="ARBA" id="ARBA00023237"/>
    </source>
</evidence>
<feature type="domain" description="Organic solvent tolerance-like N-terminal" evidence="3">
    <location>
        <begin position="115"/>
        <end position="151"/>
    </location>
</feature>
<gene>
    <name evidence="4" type="primary">lptD_3</name>
    <name evidence="4" type="ORF">MAMMFC1_02887</name>
</gene>
<dbReference type="Pfam" id="PF03968">
    <property type="entry name" value="LptD_N"/>
    <property type="match status" value="1"/>
</dbReference>
<dbReference type="PANTHER" id="PTHR30189">
    <property type="entry name" value="LPS-ASSEMBLY PROTEIN"/>
    <property type="match status" value="1"/>
</dbReference>
<dbReference type="InterPro" id="IPR050218">
    <property type="entry name" value="LptD"/>
</dbReference>
<evidence type="ECO:0000313" key="4">
    <source>
        <dbReference type="EMBL" id="BBB92202.1"/>
    </source>
</evidence>
<feature type="signal peptide" evidence="2">
    <location>
        <begin position="1"/>
        <end position="20"/>
    </location>
</feature>
<dbReference type="KEGG" id="mana:MAMMFC1_02887"/>
<dbReference type="RefSeq" id="WP_126309132.1">
    <property type="nucleotide sequence ID" value="NZ_AP018449.1"/>
</dbReference>
<dbReference type="PANTHER" id="PTHR30189:SF1">
    <property type="entry name" value="LPS-ASSEMBLY PROTEIN LPTD"/>
    <property type="match status" value="1"/>
</dbReference>
<dbReference type="Gene3D" id="2.60.450.10">
    <property type="entry name" value="Lipopolysaccharide (LPS) transport protein A like domain"/>
    <property type="match status" value="1"/>
</dbReference>
<evidence type="ECO:0000313" key="5">
    <source>
        <dbReference type="Proteomes" id="UP000276437"/>
    </source>
</evidence>
<keyword evidence="2" id="KW-0732">Signal</keyword>
<dbReference type="Proteomes" id="UP000276437">
    <property type="component" value="Chromosome"/>
</dbReference>
<dbReference type="GO" id="GO:0009279">
    <property type="term" value="C:cell outer membrane"/>
    <property type="evidence" value="ECO:0007669"/>
    <property type="project" value="TreeGrafter"/>
</dbReference>